<reference evidence="5 6" key="1">
    <citation type="submission" date="2019-05" db="EMBL/GenBank/DDBJ databases">
        <title>We sequenced the genome of Paenibacillus hemerocallicola KCTC 33185 for further insight into its adaptation and study the phylogeny of Paenibacillus.</title>
        <authorList>
            <person name="Narsing Rao M.P."/>
        </authorList>
    </citation>
    <scope>NUCLEOTIDE SEQUENCE [LARGE SCALE GENOMIC DNA]</scope>
    <source>
        <strain evidence="5 6">KCTC 33185</strain>
    </source>
</reference>
<evidence type="ECO:0000313" key="6">
    <source>
        <dbReference type="Proteomes" id="UP000307943"/>
    </source>
</evidence>
<comment type="caution">
    <text evidence="5">The sequence shown here is derived from an EMBL/GenBank/DDBJ whole genome shotgun (WGS) entry which is preliminary data.</text>
</comment>
<protein>
    <submittedName>
        <fullName evidence="5">Helix-turn-helix domain-containing protein</fullName>
    </submittedName>
</protein>
<dbReference type="Proteomes" id="UP000307943">
    <property type="component" value="Unassembled WGS sequence"/>
</dbReference>
<dbReference type="InterPro" id="IPR018062">
    <property type="entry name" value="HTH_AraC-typ_CS"/>
</dbReference>
<dbReference type="OrthoDB" id="9776971at2"/>
<dbReference type="PANTHER" id="PTHR43280">
    <property type="entry name" value="ARAC-FAMILY TRANSCRIPTIONAL REGULATOR"/>
    <property type="match status" value="1"/>
</dbReference>
<evidence type="ECO:0000256" key="3">
    <source>
        <dbReference type="ARBA" id="ARBA00023163"/>
    </source>
</evidence>
<sequence length="309" mass="36038">MAERKPPIYEDVVGSRNPHYITGTQRFYIDIRYSKHCYLHHHNFAELSFFFEGAGVETVNGFSHRLVPGTVSFVLPHQMHIIKGDSDRHLIKFCCMFDIQLLTDLVEDRWFSQKVYGVGTNTPSYAYFDEEEQARVKDVFTHLLEEYRQFDRPGRLQLIRTKLNEALLLFLRKSLSANADADSPAPVVGDKTRLLWPLLQYVQTHCGEKLNLKELADRFYTSVPYMSRFFKLHVGMGFVEYVHRLRIERAASMLLNTDMTVHDIAFDVGFDNSRTFSRVFREVKGKTATEYRLLALNKHGSELEEEIIR</sequence>
<evidence type="ECO:0000313" key="5">
    <source>
        <dbReference type="EMBL" id="TNJ55109.1"/>
    </source>
</evidence>
<dbReference type="Gene3D" id="2.60.120.10">
    <property type="entry name" value="Jelly Rolls"/>
    <property type="match status" value="1"/>
</dbReference>
<accession>A0A5C4SVY4</accession>
<feature type="domain" description="HTH araC/xylS-type" evidence="4">
    <location>
        <begin position="196"/>
        <end position="294"/>
    </location>
</feature>
<dbReference type="PROSITE" id="PS01124">
    <property type="entry name" value="HTH_ARAC_FAMILY_2"/>
    <property type="match status" value="1"/>
</dbReference>
<dbReference type="SUPFAM" id="SSF46689">
    <property type="entry name" value="Homeodomain-like"/>
    <property type="match status" value="2"/>
</dbReference>
<dbReference type="InterPro" id="IPR014710">
    <property type="entry name" value="RmlC-like_jellyroll"/>
</dbReference>
<dbReference type="InterPro" id="IPR018060">
    <property type="entry name" value="HTH_AraC"/>
</dbReference>
<dbReference type="GO" id="GO:0043565">
    <property type="term" value="F:sequence-specific DNA binding"/>
    <property type="evidence" value="ECO:0007669"/>
    <property type="project" value="InterPro"/>
</dbReference>
<gene>
    <name evidence="5" type="ORF">FE784_39595</name>
</gene>
<dbReference type="InterPro" id="IPR037923">
    <property type="entry name" value="HTH-like"/>
</dbReference>
<evidence type="ECO:0000256" key="2">
    <source>
        <dbReference type="ARBA" id="ARBA00023125"/>
    </source>
</evidence>
<organism evidence="5 6">
    <name type="scientific">Paenibacillus hemerocallicola</name>
    <dbReference type="NCBI Taxonomy" id="1172614"/>
    <lineage>
        <taxon>Bacteria</taxon>
        <taxon>Bacillati</taxon>
        <taxon>Bacillota</taxon>
        <taxon>Bacilli</taxon>
        <taxon>Bacillales</taxon>
        <taxon>Paenibacillaceae</taxon>
        <taxon>Paenibacillus</taxon>
    </lineage>
</organism>
<dbReference type="EMBL" id="VDCQ01000119">
    <property type="protein sequence ID" value="TNJ55109.1"/>
    <property type="molecule type" value="Genomic_DNA"/>
</dbReference>
<evidence type="ECO:0000259" key="4">
    <source>
        <dbReference type="PROSITE" id="PS01124"/>
    </source>
</evidence>
<keyword evidence="1" id="KW-0805">Transcription regulation</keyword>
<evidence type="ECO:0000256" key="1">
    <source>
        <dbReference type="ARBA" id="ARBA00023015"/>
    </source>
</evidence>
<dbReference type="InterPro" id="IPR003313">
    <property type="entry name" value="AraC-bd"/>
</dbReference>
<dbReference type="Gene3D" id="1.10.10.60">
    <property type="entry name" value="Homeodomain-like"/>
    <property type="match status" value="2"/>
</dbReference>
<keyword evidence="3" id="KW-0804">Transcription</keyword>
<keyword evidence="6" id="KW-1185">Reference proteome</keyword>
<dbReference type="Pfam" id="PF12833">
    <property type="entry name" value="HTH_18"/>
    <property type="match status" value="1"/>
</dbReference>
<dbReference type="SMART" id="SM00342">
    <property type="entry name" value="HTH_ARAC"/>
    <property type="match status" value="1"/>
</dbReference>
<dbReference type="RefSeq" id="WP_139607811.1">
    <property type="nucleotide sequence ID" value="NZ_VDCQ01000119.1"/>
</dbReference>
<keyword evidence="2" id="KW-0238">DNA-binding</keyword>
<dbReference type="SUPFAM" id="SSF51215">
    <property type="entry name" value="Regulatory protein AraC"/>
    <property type="match status" value="1"/>
</dbReference>
<dbReference type="AlphaFoldDB" id="A0A5C4SVY4"/>
<dbReference type="PANTHER" id="PTHR43280:SF2">
    <property type="entry name" value="HTH-TYPE TRANSCRIPTIONAL REGULATOR EXSA"/>
    <property type="match status" value="1"/>
</dbReference>
<name>A0A5C4SVY4_9BACL</name>
<dbReference type="Pfam" id="PF02311">
    <property type="entry name" value="AraC_binding"/>
    <property type="match status" value="1"/>
</dbReference>
<proteinExistence type="predicted"/>
<dbReference type="PROSITE" id="PS00041">
    <property type="entry name" value="HTH_ARAC_FAMILY_1"/>
    <property type="match status" value="1"/>
</dbReference>
<dbReference type="InterPro" id="IPR009057">
    <property type="entry name" value="Homeodomain-like_sf"/>
</dbReference>
<dbReference type="GO" id="GO:0003700">
    <property type="term" value="F:DNA-binding transcription factor activity"/>
    <property type="evidence" value="ECO:0007669"/>
    <property type="project" value="InterPro"/>
</dbReference>